<gene>
    <name evidence="1" type="ORF">FH971_13960</name>
</gene>
<dbReference type="SUPFAM" id="SSF52540">
    <property type="entry name" value="P-loop containing nucleoside triphosphate hydrolases"/>
    <property type="match status" value="1"/>
</dbReference>
<dbReference type="GO" id="GO:0005524">
    <property type="term" value="F:ATP binding"/>
    <property type="evidence" value="ECO:0007669"/>
    <property type="project" value="UniProtKB-KW"/>
</dbReference>
<reference evidence="1 2" key="1">
    <citation type="submission" date="2019-06" db="EMBL/GenBank/DDBJ databases">
        <title>The genome of Shewanella sp. SM1901.</title>
        <authorList>
            <person name="Cha Q."/>
        </authorList>
    </citation>
    <scope>NUCLEOTIDE SEQUENCE [LARGE SCALE GENOMIC DNA]</scope>
    <source>
        <strain evidence="1 2">SM1901</strain>
    </source>
</reference>
<name>A0A4Y5YHE5_9GAMM</name>
<dbReference type="AlphaFoldDB" id="A0A4Y5YHE5"/>
<organism evidence="1 2">
    <name type="scientific">Shewanella polaris</name>
    <dbReference type="NCBI Taxonomy" id="2588449"/>
    <lineage>
        <taxon>Bacteria</taxon>
        <taxon>Pseudomonadati</taxon>
        <taxon>Pseudomonadota</taxon>
        <taxon>Gammaproteobacteria</taxon>
        <taxon>Alteromonadales</taxon>
        <taxon>Shewanellaceae</taxon>
        <taxon>Shewanella</taxon>
    </lineage>
</organism>
<evidence type="ECO:0000313" key="1">
    <source>
        <dbReference type="EMBL" id="QDE31966.1"/>
    </source>
</evidence>
<sequence>MKLYISRSDTPVIPAEAQKQITKYISSAVKEAIECEFKKRNIIIVSDERNIYRDACIARSYQVKIQHGKDIVNLGNTALAKSLFIYTLASHREDIQREKVRVFKECKKALSKMPIENLEIIINERLLDSSEQFIQELKSNLFKEKYEIVKSISISSDNKKVKFVDVDYKDDLNHLISMQGIHLFTGERGTGKSQLLMRLFEEAHIDKRYPIYMSASKVLSRSLLKKNDTRHYDLAWSDTFARGALGVMLKLMLDENYFDMRWNSEILIIDELEDVLDLSTSEIVGNGTLEDKKLLLQRLEEQINKSTSVIAADAFINDNTVDWLYELAEKSNKTIFVYRQKSQFQKPLVRVMSYATNLELSNRSVINGEKSGIFSDAQHNKVKSKFEAEIIAVNTRKKKISEDNQKYIAGYTQIDAAFMHSDQASETGDISKLSSSVQMIFYNSAAKNGLSLLDPDYKRVSVLCHGTTAPNDIVQADGRFRFREEVWLSFDKPERRLCTNPLSILVDMINREFSDELTEEMLDEMKRDIHLKRIASRISFKNKMRENYEFTVLTIYEFLGHEIEFFDDKKASIQGNKNRKTGLVEEKAARDAELISAEKIGNVEAQKIMRMGEHINKENKRKLRSFELRNFYKVPVLTSELIDFDRDGKCEQMLRTILLAEVSTNLLTLDEQFKKQLIQRFISTIQLHDNEFRYNNIDAKKFQDFLFDENIEIGFQHRRAIDVFYATFKIANVSSKNALSTITSVLEKELFIKPISAKKKDRQRAYIANMASETKMWLEHIKSETISKSLLVA</sequence>
<keyword evidence="1" id="KW-0067">ATP-binding</keyword>
<keyword evidence="2" id="KW-1185">Reference proteome</keyword>
<protein>
    <submittedName>
        <fullName evidence="1">ATP-binding protein</fullName>
    </submittedName>
</protein>
<dbReference type="Proteomes" id="UP000319809">
    <property type="component" value="Chromosome"/>
</dbReference>
<accession>A0A4Y5YHE5</accession>
<dbReference type="RefSeq" id="WP_140234716.1">
    <property type="nucleotide sequence ID" value="NZ_CP041036.1"/>
</dbReference>
<evidence type="ECO:0000313" key="2">
    <source>
        <dbReference type="Proteomes" id="UP000319809"/>
    </source>
</evidence>
<dbReference type="KEGG" id="spol:FH971_13960"/>
<dbReference type="EMBL" id="CP041036">
    <property type="protein sequence ID" value="QDE31966.1"/>
    <property type="molecule type" value="Genomic_DNA"/>
</dbReference>
<proteinExistence type="predicted"/>
<dbReference type="InterPro" id="IPR027417">
    <property type="entry name" value="P-loop_NTPase"/>
</dbReference>
<keyword evidence="1" id="KW-0547">Nucleotide-binding</keyword>